<protein>
    <submittedName>
        <fullName evidence="1">Kinase family protein</fullName>
    </submittedName>
</protein>
<sequence>MRILCFSLLFSTLLLLSSMHASGFGSMGPISASFGESSFFCAIDAGGKQDVICWAKNSSSLSSSSFSTNSAYFNNIPAMAALSGGEGFFCGVLANTSLAFCWGSNTSSGTDLVPSVYRTTAYSSIAAGKNHVCAVRGSYYSDHDSGTVDCWEIVRSGNNTFSSVQSTLFYDEYISTLVLKYVVSGEGFSCGGVRDGGIVCWGPNSGSLGVSNVTDSFKVLASGRTSLCGILELSGEVKCWSNNDSMLVPPVGIQFVSLAAGANNFCGIREDNHGIECWGSFNFSSMPKNSGFLSIASSDFTTCGIRENDLVLDCWFANASMAPDFDPPLELCSPGLCAPGPCANGEFAFNASILNEPDLTSLCVRKDLNICSPCGSNCSEGFFLSSPCTENADRVCTACSLCQNSSCWDICGLQPSPEKHWHQLRRLVIIIGCAAPGFLLIIIGWCVLPRLFTTRKEEGSKKQFKSCIGKPELDTDGIADSLPPPVATCPGMAQVFRLSELKDATNGFKEFNELGRGSYGFVYKAVLADGRQVAVKRANAATIIHTNIREFETELEILCNIRHSNIVNLLGYCLEMGERLLVYEFMSHGTLHDHLHGGLSPLNWSLRLKISTQAAKGLEYLHKEAVPPIIHRDIKTSNILLDSDWGARIADFGLLTSSERDVSGGMKNDVYNFGIVLLEILSGRKACDREYTPPGIVEWALPLIKQGKAAAIIDRNVALPRNVEPLFKLADVAELAIRENPNERPTMSEVVTWLEQIVKDGLIL</sequence>
<keyword evidence="2" id="KW-1185">Reference proteome</keyword>
<dbReference type="EMBL" id="CM051405">
    <property type="protein sequence ID" value="KAJ4704887.1"/>
    <property type="molecule type" value="Genomic_DNA"/>
</dbReference>
<keyword evidence="1" id="KW-0418">Kinase</keyword>
<reference evidence="1 2" key="1">
    <citation type="journal article" date="2023" name="Science">
        <title>Complex scaffold remodeling in plant triterpene biosynthesis.</title>
        <authorList>
            <person name="De La Pena R."/>
            <person name="Hodgson H."/>
            <person name="Liu J.C."/>
            <person name="Stephenson M.J."/>
            <person name="Martin A.C."/>
            <person name="Owen C."/>
            <person name="Harkess A."/>
            <person name="Leebens-Mack J."/>
            <person name="Jimenez L.E."/>
            <person name="Osbourn A."/>
            <person name="Sattely E.S."/>
        </authorList>
    </citation>
    <scope>NUCLEOTIDE SEQUENCE [LARGE SCALE GENOMIC DNA]</scope>
    <source>
        <strain evidence="2">cv. JPN11</strain>
        <tissue evidence="1">Leaf</tissue>
    </source>
</reference>
<organism evidence="1 2">
    <name type="scientific">Melia azedarach</name>
    <name type="common">Chinaberry tree</name>
    <dbReference type="NCBI Taxonomy" id="155640"/>
    <lineage>
        <taxon>Eukaryota</taxon>
        <taxon>Viridiplantae</taxon>
        <taxon>Streptophyta</taxon>
        <taxon>Embryophyta</taxon>
        <taxon>Tracheophyta</taxon>
        <taxon>Spermatophyta</taxon>
        <taxon>Magnoliopsida</taxon>
        <taxon>eudicotyledons</taxon>
        <taxon>Gunneridae</taxon>
        <taxon>Pentapetalae</taxon>
        <taxon>rosids</taxon>
        <taxon>malvids</taxon>
        <taxon>Sapindales</taxon>
        <taxon>Meliaceae</taxon>
        <taxon>Melia</taxon>
    </lineage>
</organism>
<dbReference type="Proteomes" id="UP001164539">
    <property type="component" value="Chromosome 12"/>
</dbReference>
<evidence type="ECO:0000313" key="2">
    <source>
        <dbReference type="Proteomes" id="UP001164539"/>
    </source>
</evidence>
<keyword evidence="1" id="KW-0808">Transferase</keyword>
<name>A0ACC1X0L2_MELAZ</name>
<accession>A0ACC1X0L2</accession>
<comment type="caution">
    <text evidence="1">The sequence shown here is derived from an EMBL/GenBank/DDBJ whole genome shotgun (WGS) entry which is preliminary data.</text>
</comment>
<evidence type="ECO:0000313" key="1">
    <source>
        <dbReference type="EMBL" id="KAJ4704887.1"/>
    </source>
</evidence>
<proteinExistence type="predicted"/>
<gene>
    <name evidence="1" type="ORF">OWV82_021731</name>
</gene>